<dbReference type="GO" id="GO:0003723">
    <property type="term" value="F:RNA binding"/>
    <property type="evidence" value="ECO:0007669"/>
    <property type="project" value="UniProtKB-KW"/>
</dbReference>
<keyword evidence="3" id="KW-0479">Metal-binding</keyword>
<keyword evidence="7" id="KW-0694">RNA-binding</keyword>
<evidence type="ECO:0000256" key="4">
    <source>
        <dbReference type="ARBA" id="ARBA00022737"/>
    </source>
</evidence>
<feature type="region of interest" description="Disordered" evidence="14">
    <location>
        <begin position="292"/>
        <end position="346"/>
    </location>
</feature>
<evidence type="ECO:0000256" key="7">
    <source>
        <dbReference type="ARBA" id="ARBA00022884"/>
    </source>
</evidence>
<keyword evidence="5 13" id="KW-0863">Zinc-finger</keyword>
<proteinExistence type="predicted"/>
<keyword evidence="11" id="KW-0539">Nucleus</keyword>
<evidence type="ECO:0000256" key="6">
    <source>
        <dbReference type="ARBA" id="ARBA00022833"/>
    </source>
</evidence>
<evidence type="ECO:0000256" key="11">
    <source>
        <dbReference type="ARBA" id="ARBA00023242"/>
    </source>
</evidence>
<evidence type="ECO:0000256" key="10">
    <source>
        <dbReference type="ARBA" id="ARBA00023163"/>
    </source>
</evidence>
<dbReference type="GO" id="GO:0003677">
    <property type="term" value="F:DNA binding"/>
    <property type="evidence" value="ECO:0007669"/>
    <property type="project" value="UniProtKB-KW"/>
</dbReference>
<keyword evidence="17" id="KW-1185">Reference proteome</keyword>
<evidence type="ECO:0000256" key="8">
    <source>
        <dbReference type="ARBA" id="ARBA00023015"/>
    </source>
</evidence>
<feature type="domain" description="C2H2-type" evidence="15">
    <location>
        <begin position="268"/>
        <end position="297"/>
    </location>
</feature>
<dbReference type="Proteomes" id="UP000314983">
    <property type="component" value="Chromosome 6"/>
</dbReference>
<evidence type="ECO:0000256" key="12">
    <source>
        <dbReference type="ARBA" id="ARBA00040434"/>
    </source>
</evidence>
<dbReference type="GO" id="GO:0005634">
    <property type="term" value="C:nucleus"/>
    <property type="evidence" value="ECO:0007669"/>
    <property type="project" value="UniProtKB-SubCell"/>
</dbReference>
<dbReference type="InterPro" id="IPR036236">
    <property type="entry name" value="Znf_C2H2_sf"/>
</dbReference>
<name>A0A4W4G4W3_ELEEL</name>
<dbReference type="SMART" id="SM00355">
    <property type="entry name" value="ZnF_C2H2"/>
    <property type="match status" value="7"/>
</dbReference>
<keyword evidence="6" id="KW-0862">Zinc</keyword>
<dbReference type="CTD" id="445389"/>
<evidence type="ECO:0000256" key="9">
    <source>
        <dbReference type="ARBA" id="ARBA00023125"/>
    </source>
</evidence>
<dbReference type="PANTHER" id="PTHR46179:SF1">
    <property type="entry name" value="TRANSCRIPTION FACTOR IIIA"/>
    <property type="match status" value="1"/>
</dbReference>
<accession>A0A4W4G4W3</accession>
<evidence type="ECO:0000256" key="3">
    <source>
        <dbReference type="ARBA" id="ARBA00022723"/>
    </source>
</evidence>
<dbReference type="PANTHER" id="PTHR46179">
    <property type="entry name" value="ZINC FINGER PROTEIN"/>
    <property type="match status" value="1"/>
</dbReference>
<evidence type="ECO:0000259" key="15">
    <source>
        <dbReference type="PROSITE" id="PS50157"/>
    </source>
</evidence>
<protein>
    <recommendedName>
        <fullName evidence="12">Transcription factor IIIA</fullName>
    </recommendedName>
</protein>
<evidence type="ECO:0000256" key="1">
    <source>
        <dbReference type="ARBA" id="ARBA00004123"/>
    </source>
</evidence>
<feature type="domain" description="C2H2-type" evidence="15">
    <location>
        <begin position="237"/>
        <end position="267"/>
    </location>
</feature>
<organism evidence="16 17">
    <name type="scientific">Electrophorus electricus</name>
    <name type="common">Electric eel</name>
    <name type="synonym">Gymnotus electricus</name>
    <dbReference type="NCBI Taxonomy" id="8005"/>
    <lineage>
        <taxon>Eukaryota</taxon>
        <taxon>Metazoa</taxon>
        <taxon>Chordata</taxon>
        <taxon>Craniata</taxon>
        <taxon>Vertebrata</taxon>
        <taxon>Euteleostomi</taxon>
        <taxon>Actinopterygii</taxon>
        <taxon>Neopterygii</taxon>
        <taxon>Teleostei</taxon>
        <taxon>Ostariophysi</taxon>
        <taxon>Gymnotiformes</taxon>
        <taxon>Gymnotoidei</taxon>
        <taxon>Gymnotidae</taxon>
        <taxon>Electrophorus</taxon>
    </lineage>
</organism>
<feature type="domain" description="C2H2-type" evidence="15">
    <location>
        <begin position="208"/>
        <end position="235"/>
    </location>
</feature>
<reference evidence="16" key="4">
    <citation type="submission" date="2025-08" db="UniProtKB">
        <authorList>
            <consortium name="Ensembl"/>
        </authorList>
    </citation>
    <scope>IDENTIFICATION</scope>
</reference>
<feature type="compositionally biased region" description="Low complexity" evidence="14">
    <location>
        <begin position="323"/>
        <end position="334"/>
    </location>
</feature>
<evidence type="ECO:0000256" key="14">
    <source>
        <dbReference type="SAM" id="MobiDB-lite"/>
    </source>
</evidence>
<dbReference type="GO" id="GO:0008270">
    <property type="term" value="F:zinc ion binding"/>
    <property type="evidence" value="ECO:0007669"/>
    <property type="project" value="UniProtKB-KW"/>
</dbReference>
<sequence>MVQSGLDSSFSGLLCGSLKTYLLGRIFVRFQIVRHRTTNNGNLTHISVNIRERGHSNVIMRVAVKRFTVNRTWLAIRLHTPARDPSSKTNSLCTEEGCTQGFTTNANLKKHISCKHQQGVKQYICVFEGCGKSFKKNNLLKVHECTHTLQLPHECSYEGCGKRFANPSKRKRHEKVHKGYPCTAEDCSFIGKNWTDLTKHRKEHKVKVQCDQCKKMFRDMWFLRQHQRVHSETRVVFCCPREGCTRSYTTAFNLQSHILSFHQEERTFTCTHPGCGKAFAMKQSLQRHCVVHDPERKKQKKPHPTRSLASRLSGYKLPRTHPSEISASGESSRSVTHQSRSGQVVRISEPTTEEKCFCISKPLNYVQCALSLGEPLVSDNAEITVSKPLKIQEHKADPSEHLELNPLVLETPAASKSEANHFGNTVVTQLQSNKSDNRFSQSEYISADCNSPLEPTESKTTVIQLLESLISDSPMIS</sequence>
<dbReference type="Pfam" id="PF00096">
    <property type="entry name" value="zf-C2H2"/>
    <property type="match status" value="2"/>
</dbReference>
<keyword evidence="2" id="KW-0690">Ribosome biogenesis</keyword>
<keyword evidence="4" id="KW-0677">Repeat</keyword>
<dbReference type="GeneID" id="113587469"/>
<reference evidence="16" key="5">
    <citation type="submission" date="2025-09" db="UniProtKB">
        <authorList>
            <consortium name="Ensembl"/>
        </authorList>
    </citation>
    <scope>IDENTIFICATION</scope>
</reference>
<dbReference type="Pfam" id="PF22110">
    <property type="entry name" value="TFIIIA_zf-C2H2"/>
    <property type="match status" value="1"/>
</dbReference>
<dbReference type="GO" id="GO:0042254">
    <property type="term" value="P:ribosome biogenesis"/>
    <property type="evidence" value="ECO:0007669"/>
    <property type="project" value="UniProtKB-KW"/>
</dbReference>
<dbReference type="GeneTree" id="ENSGT00940000155647"/>
<keyword evidence="8" id="KW-0805">Transcription regulation</keyword>
<dbReference type="STRING" id="8005.ENSEEEP00000032508"/>
<evidence type="ECO:0000256" key="13">
    <source>
        <dbReference type="PROSITE-ProRule" id="PRU00042"/>
    </source>
</evidence>
<dbReference type="InterPro" id="IPR054599">
    <property type="entry name" value="TFIIIA_Zfn-C2H2"/>
</dbReference>
<reference evidence="16" key="3">
    <citation type="submission" date="2020-05" db="EMBL/GenBank/DDBJ databases">
        <title>Electrophorus electricus (electric eel) genome, fEleEle1, primary haplotype.</title>
        <authorList>
            <person name="Myers G."/>
            <person name="Meyer A."/>
            <person name="Fedrigo O."/>
            <person name="Formenti G."/>
            <person name="Rhie A."/>
            <person name="Tracey A."/>
            <person name="Sims Y."/>
            <person name="Jarvis E.D."/>
        </authorList>
    </citation>
    <scope>NUCLEOTIDE SEQUENCE [LARGE SCALE GENOMIC DNA]</scope>
</reference>
<comment type="subcellular location">
    <subcellularLocation>
        <location evidence="1">Nucleus</location>
    </subcellularLocation>
</comment>
<reference evidence="17" key="1">
    <citation type="journal article" date="2014" name="Science">
        <title>Nonhuman genetics. Genomic basis for the convergent evolution of electric organs.</title>
        <authorList>
            <person name="Gallant J.R."/>
            <person name="Traeger L.L."/>
            <person name="Volkening J.D."/>
            <person name="Moffett H."/>
            <person name="Chen P.H."/>
            <person name="Novina C.D."/>
            <person name="Phillips G.N.Jr."/>
            <person name="Anand R."/>
            <person name="Wells G.B."/>
            <person name="Pinch M."/>
            <person name="Guth R."/>
            <person name="Unguez G.A."/>
            <person name="Albert J.S."/>
            <person name="Zakon H.H."/>
            <person name="Samanta M.P."/>
            <person name="Sussman M.R."/>
        </authorList>
    </citation>
    <scope>NUCLEOTIDE SEQUENCE [LARGE SCALE GENOMIC DNA]</scope>
</reference>
<dbReference type="AlphaFoldDB" id="A0A4W4G4W3"/>
<dbReference type="Ensembl" id="ENSEEET00000032896.2">
    <property type="protein sequence ID" value="ENSEEEP00000032508.2"/>
    <property type="gene ID" value="ENSEEEG00000015497.2"/>
</dbReference>
<dbReference type="PROSITE" id="PS00028">
    <property type="entry name" value="ZINC_FINGER_C2H2_1"/>
    <property type="match status" value="6"/>
</dbReference>
<dbReference type="SUPFAM" id="SSF57667">
    <property type="entry name" value="beta-beta-alpha zinc fingers"/>
    <property type="match status" value="6"/>
</dbReference>
<dbReference type="InterPro" id="IPR013087">
    <property type="entry name" value="Znf_C2H2_type"/>
</dbReference>
<evidence type="ECO:0000256" key="5">
    <source>
        <dbReference type="ARBA" id="ARBA00022771"/>
    </source>
</evidence>
<feature type="domain" description="C2H2-type" evidence="15">
    <location>
        <begin position="123"/>
        <end position="152"/>
    </location>
</feature>
<evidence type="ECO:0000313" key="16">
    <source>
        <dbReference type="Ensembl" id="ENSEEEP00000032508.2"/>
    </source>
</evidence>
<reference evidence="17" key="2">
    <citation type="journal article" date="2017" name="Sci. Adv.">
        <title>A tail of two voltages: Proteomic comparison of the three electric organs of the electric eel.</title>
        <authorList>
            <person name="Traeger L.L."/>
            <person name="Sabat G."/>
            <person name="Barrett-Wilt G.A."/>
            <person name="Wells G.B."/>
            <person name="Sussman M.R."/>
        </authorList>
    </citation>
    <scope>NUCLEOTIDE SEQUENCE [LARGE SCALE GENOMIC DNA]</scope>
</reference>
<evidence type="ECO:0000313" key="17">
    <source>
        <dbReference type="Proteomes" id="UP000314983"/>
    </source>
</evidence>
<evidence type="ECO:0000256" key="2">
    <source>
        <dbReference type="ARBA" id="ARBA00022517"/>
    </source>
</evidence>
<dbReference type="FunFam" id="3.30.160.60:FF:001102">
    <property type="entry name" value="Transcription factor IIIA"/>
    <property type="match status" value="1"/>
</dbReference>
<dbReference type="PROSITE" id="PS50157">
    <property type="entry name" value="ZINC_FINGER_C2H2_2"/>
    <property type="match status" value="5"/>
</dbReference>
<feature type="domain" description="C2H2-type" evidence="15">
    <location>
        <begin position="153"/>
        <end position="179"/>
    </location>
</feature>
<dbReference type="Gene3D" id="3.30.160.60">
    <property type="entry name" value="Classic Zinc Finger"/>
    <property type="match status" value="5"/>
</dbReference>
<keyword evidence="9" id="KW-0238">DNA-binding</keyword>
<dbReference type="InterPro" id="IPR051061">
    <property type="entry name" value="Zinc_finger_trans_reg"/>
</dbReference>
<keyword evidence="10" id="KW-0804">Transcription</keyword>
<dbReference type="FunFam" id="3.30.160.60:FF:001998">
    <property type="entry name" value="Transcription factor IIIA"/>
    <property type="match status" value="1"/>
</dbReference>
<dbReference type="RefSeq" id="XP_026881947.2">
    <property type="nucleotide sequence ID" value="XM_027026146.2"/>
</dbReference>
<dbReference type="KEGG" id="eee:113587469"/>
<gene>
    <name evidence="16" type="primary">gtf3aa</name>
</gene>
<dbReference type="OMA" id="FIGKNWT"/>